<comment type="similarity">
    <text evidence="1">Belongs to the peptidase M67A family.</text>
</comment>
<reference evidence="10" key="1">
    <citation type="submission" date="2013-11" db="EMBL/GenBank/DDBJ databases">
        <title>Genome sequence of the fusiform rust pathogen reveals effectors for host alternation and coevolution with pine.</title>
        <authorList>
            <consortium name="DOE Joint Genome Institute"/>
            <person name="Smith K."/>
            <person name="Pendleton A."/>
            <person name="Kubisiak T."/>
            <person name="Anderson C."/>
            <person name="Salamov A."/>
            <person name="Aerts A."/>
            <person name="Riley R."/>
            <person name="Clum A."/>
            <person name="Lindquist E."/>
            <person name="Ence D."/>
            <person name="Campbell M."/>
            <person name="Kronenberg Z."/>
            <person name="Feau N."/>
            <person name="Dhillon B."/>
            <person name="Hamelin R."/>
            <person name="Burleigh J."/>
            <person name="Smith J."/>
            <person name="Yandell M."/>
            <person name="Nelson C."/>
            <person name="Grigoriev I."/>
            <person name="Davis J."/>
        </authorList>
    </citation>
    <scope>NUCLEOTIDE SEQUENCE</scope>
    <source>
        <strain evidence="10">G11</strain>
    </source>
</reference>
<evidence type="ECO:0000256" key="6">
    <source>
        <dbReference type="ARBA" id="ARBA00022942"/>
    </source>
</evidence>
<keyword evidence="6" id="KW-0647">Proteasome</keyword>
<evidence type="ECO:0000256" key="7">
    <source>
        <dbReference type="ARBA" id="ARBA00023049"/>
    </source>
</evidence>
<dbReference type="Gene3D" id="3.40.140.10">
    <property type="entry name" value="Cytidine Deaminase, domain 2"/>
    <property type="match status" value="1"/>
</dbReference>
<dbReference type="InterPro" id="IPR000555">
    <property type="entry name" value="JAMM/MPN+_dom"/>
</dbReference>
<keyword evidence="2" id="KW-0645">Protease</keyword>
<protein>
    <recommendedName>
        <fullName evidence="9">MPN domain-containing protein</fullName>
    </recommendedName>
</protein>
<keyword evidence="3" id="KW-0479">Metal-binding</keyword>
<accession>A0A9P6N5E2</accession>
<dbReference type="EMBL" id="MU167563">
    <property type="protein sequence ID" value="KAG0139560.1"/>
    <property type="molecule type" value="Genomic_DNA"/>
</dbReference>
<dbReference type="InterPro" id="IPR050242">
    <property type="entry name" value="JAMM_MPN+_peptidase_M67A"/>
</dbReference>
<dbReference type="GO" id="GO:0000502">
    <property type="term" value="C:proteasome complex"/>
    <property type="evidence" value="ECO:0007669"/>
    <property type="project" value="UniProtKB-KW"/>
</dbReference>
<dbReference type="SMART" id="SM00232">
    <property type="entry name" value="JAB_MPN"/>
    <property type="match status" value="1"/>
</dbReference>
<dbReference type="Proteomes" id="UP000886653">
    <property type="component" value="Unassembled WGS sequence"/>
</dbReference>
<feature type="region of interest" description="Disordered" evidence="8">
    <location>
        <begin position="262"/>
        <end position="284"/>
    </location>
</feature>
<evidence type="ECO:0000256" key="3">
    <source>
        <dbReference type="ARBA" id="ARBA00022723"/>
    </source>
</evidence>
<evidence type="ECO:0000256" key="1">
    <source>
        <dbReference type="ARBA" id="ARBA00008568"/>
    </source>
</evidence>
<dbReference type="Pfam" id="PF23594">
    <property type="entry name" value="RPN11_C"/>
    <property type="match status" value="1"/>
</dbReference>
<dbReference type="PANTHER" id="PTHR10410">
    <property type="entry name" value="EUKARYOTIC TRANSLATION INITIATION FACTOR 3 -RELATED"/>
    <property type="match status" value="1"/>
</dbReference>
<evidence type="ECO:0000256" key="5">
    <source>
        <dbReference type="ARBA" id="ARBA00022833"/>
    </source>
</evidence>
<dbReference type="OrthoDB" id="605656at2759"/>
<dbReference type="CDD" id="cd08069">
    <property type="entry name" value="MPN_RPN11_CSN5"/>
    <property type="match status" value="1"/>
</dbReference>
<comment type="caution">
    <text evidence="10">The sequence shown here is derived from an EMBL/GenBank/DDBJ whole genome shotgun (WGS) entry which is preliminary data.</text>
</comment>
<evidence type="ECO:0000256" key="8">
    <source>
        <dbReference type="SAM" id="MobiDB-lite"/>
    </source>
</evidence>
<proteinExistence type="inferred from homology"/>
<dbReference type="SUPFAM" id="SSF102712">
    <property type="entry name" value="JAB1/MPN domain"/>
    <property type="match status" value="1"/>
</dbReference>
<dbReference type="InterPro" id="IPR056263">
    <property type="entry name" value="RPN11_C"/>
</dbReference>
<evidence type="ECO:0000256" key="4">
    <source>
        <dbReference type="ARBA" id="ARBA00022801"/>
    </source>
</evidence>
<evidence type="ECO:0000313" key="11">
    <source>
        <dbReference type="Proteomes" id="UP000886653"/>
    </source>
</evidence>
<keyword evidence="4" id="KW-0378">Hydrolase</keyword>
<dbReference type="InterPro" id="IPR037518">
    <property type="entry name" value="MPN"/>
</dbReference>
<organism evidence="10 11">
    <name type="scientific">Cronartium quercuum f. sp. fusiforme G11</name>
    <dbReference type="NCBI Taxonomy" id="708437"/>
    <lineage>
        <taxon>Eukaryota</taxon>
        <taxon>Fungi</taxon>
        <taxon>Dikarya</taxon>
        <taxon>Basidiomycota</taxon>
        <taxon>Pucciniomycotina</taxon>
        <taxon>Pucciniomycetes</taxon>
        <taxon>Pucciniales</taxon>
        <taxon>Coleosporiaceae</taxon>
        <taxon>Cronartium</taxon>
    </lineage>
</organism>
<dbReference type="PROSITE" id="PS50249">
    <property type="entry name" value="MPN"/>
    <property type="match status" value="1"/>
</dbReference>
<feature type="compositionally biased region" description="Polar residues" evidence="8">
    <location>
        <begin position="262"/>
        <end position="271"/>
    </location>
</feature>
<dbReference type="Pfam" id="PF01398">
    <property type="entry name" value="JAB"/>
    <property type="match status" value="1"/>
</dbReference>
<dbReference type="AlphaFoldDB" id="A0A9P6N5E2"/>
<name>A0A9P6N5E2_9BASI</name>
<gene>
    <name evidence="10" type="ORF">CROQUDRAFT_442577</name>
</gene>
<dbReference type="GO" id="GO:0006508">
    <property type="term" value="P:proteolysis"/>
    <property type="evidence" value="ECO:0007669"/>
    <property type="project" value="UniProtKB-KW"/>
</dbReference>
<sequence>MDARAIQRMIQGATGANQAPGVDQPLNDTSEQVHISALALLKMLKHGRAGVPLEVMGLMLGEFVDEWTVRVVDVFAMPQSGTGVSVEAVDPVFQTKMMDMLNATGRPEMVVGWYHSHPGFGCWLSSVDTNTQQSFEQLTPRAVAVVVDPIQSVRGKVVIDAFRLIPPQTIMMGQEPRQSTSNIGHLNKPSIQALIHGLNRHYYSIAINYRKTELEQAMLLNLHKKDWTEGLRLKDFELHKQSNEKTVKDMLTLASSYNKSVQEESTLTPEQLKTRHVGKQDPKRHLEEKVEAAMADQISQALGTMMMALSA</sequence>
<evidence type="ECO:0000256" key="2">
    <source>
        <dbReference type="ARBA" id="ARBA00022670"/>
    </source>
</evidence>
<dbReference type="FunFam" id="3.40.140.10:FF:000001">
    <property type="entry name" value="26S proteasome non-ATPase regulatory subunit"/>
    <property type="match status" value="1"/>
</dbReference>
<evidence type="ECO:0000259" key="9">
    <source>
        <dbReference type="PROSITE" id="PS50249"/>
    </source>
</evidence>
<keyword evidence="7" id="KW-0482">Metalloprotease</keyword>
<evidence type="ECO:0000313" key="10">
    <source>
        <dbReference type="EMBL" id="KAG0139560.1"/>
    </source>
</evidence>
<keyword evidence="5" id="KW-0862">Zinc</keyword>
<dbReference type="GO" id="GO:0046872">
    <property type="term" value="F:metal ion binding"/>
    <property type="evidence" value="ECO:0007669"/>
    <property type="project" value="UniProtKB-KW"/>
</dbReference>
<dbReference type="GO" id="GO:0034515">
    <property type="term" value="C:proteasome storage granule"/>
    <property type="evidence" value="ECO:0007669"/>
    <property type="project" value="UniProtKB-ARBA"/>
</dbReference>
<keyword evidence="11" id="KW-1185">Reference proteome</keyword>
<dbReference type="GO" id="GO:0008237">
    <property type="term" value="F:metallopeptidase activity"/>
    <property type="evidence" value="ECO:0007669"/>
    <property type="project" value="UniProtKB-KW"/>
</dbReference>
<feature type="domain" description="MPN" evidence="9">
    <location>
        <begin position="33"/>
        <end position="168"/>
    </location>
</feature>